<accession>A0A443JLF8</accession>
<evidence type="ECO:0000256" key="1">
    <source>
        <dbReference type="ARBA" id="ARBA00006153"/>
    </source>
</evidence>
<feature type="region of interest" description="Disordered" evidence="3">
    <location>
        <begin position="1"/>
        <end position="51"/>
    </location>
</feature>
<evidence type="ECO:0000256" key="2">
    <source>
        <dbReference type="ARBA" id="ARBA00022801"/>
    </source>
</evidence>
<dbReference type="AlphaFoldDB" id="A0A443JLF8"/>
<dbReference type="InterPro" id="IPR036264">
    <property type="entry name" value="Bact_exopeptidase_dim_dom"/>
</dbReference>
<gene>
    <name evidence="5" type="ORF">D2T30_08770</name>
</gene>
<dbReference type="SUPFAM" id="SSF55031">
    <property type="entry name" value="Bacterial exopeptidase dimerisation domain"/>
    <property type="match status" value="1"/>
</dbReference>
<feature type="compositionally biased region" description="Gly residues" evidence="3">
    <location>
        <begin position="1"/>
        <end position="17"/>
    </location>
</feature>
<dbReference type="InterPro" id="IPR010158">
    <property type="entry name" value="Amidase_Cbmase"/>
</dbReference>
<reference evidence="5 6" key="1">
    <citation type="submission" date="2019-01" db="EMBL/GenBank/DDBJ databases">
        <title>Sinorhodobacter populi sp. nov. isolated from the symptomatic bark tissue of Populus euramericana canker.</title>
        <authorList>
            <person name="Xu G."/>
        </authorList>
    </citation>
    <scope>NUCLEOTIDE SEQUENCE [LARGE SCALE GENOMIC DNA]</scope>
    <source>
        <strain evidence="5 6">SK2B-1</strain>
    </source>
</reference>
<dbReference type="PANTHER" id="PTHR32494:SF5">
    <property type="entry name" value="ALLANTOATE AMIDOHYDROLASE"/>
    <property type="match status" value="1"/>
</dbReference>
<evidence type="ECO:0000313" key="6">
    <source>
        <dbReference type="Proteomes" id="UP000284476"/>
    </source>
</evidence>
<comment type="caution">
    <text evidence="5">The sequence shown here is derived from an EMBL/GenBank/DDBJ whole genome shotgun (WGS) entry which is preliminary data.</text>
</comment>
<evidence type="ECO:0000256" key="3">
    <source>
        <dbReference type="SAM" id="MobiDB-lite"/>
    </source>
</evidence>
<dbReference type="EMBL" id="SAUZ01000009">
    <property type="protein sequence ID" value="RWR21425.1"/>
    <property type="molecule type" value="Genomic_DNA"/>
</dbReference>
<dbReference type="InterPro" id="IPR002933">
    <property type="entry name" value="Peptidase_M20"/>
</dbReference>
<dbReference type="NCBIfam" id="TIGR01879">
    <property type="entry name" value="hydantase"/>
    <property type="match status" value="1"/>
</dbReference>
<dbReference type="GO" id="GO:0016813">
    <property type="term" value="F:hydrolase activity, acting on carbon-nitrogen (but not peptide) bonds, in linear amidines"/>
    <property type="evidence" value="ECO:0007669"/>
    <property type="project" value="InterPro"/>
</dbReference>
<dbReference type="Gene3D" id="3.30.70.360">
    <property type="match status" value="1"/>
</dbReference>
<dbReference type="Pfam" id="PF07687">
    <property type="entry name" value="M20_dimer"/>
    <property type="match status" value="1"/>
</dbReference>
<keyword evidence="2 5" id="KW-0378">Hydrolase</keyword>
<proteinExistence type="inferred from homology"/>
<dbReference type="Pfam" id="PF01546">
    <property type="entry name" value="Peptidase_M20"/>
    <property type="match status" value="1"/>
</dbReference>
<name>A0A443JLF8_9RHOB</name>
<comment type="similarity">
    <text evidence="1">Belongs to the peptidase M20 family.</text>
</comment>
<evidence type="ECO:0000259" key="4">
    <source>
        <dbReference type="Pfam" id="PF07687"/>
    </source>
</evidence>
<dbReference type="Proteomes" id="UP000284476">
    <property type="component" value="Unassembled WGS sequence"/>
</dbReference>
<dbReference type="InterPro" id="IPR011650">
    <property type="entry name" value="Peptidase_M20_dimer"/>
</dbReference>
<feature type="domain" description="Peptidase M20 dimerisation" evidence="4">
    <location>
        <begin position="284"/>
        <end position="380"/>
    </location>
</feature>
<dbReference type="SUPFAM" id="SSF53187">
    <property type="entry name" value="Zn-dependent exopeptidases"/>
    <property type="match status" value="1"/>
</dbReference>
<sequence>MALSGNGTGRSIGGGRTGASSGPGLDPSRTRQPVVSRARSRKQRTMIPAQDDTMAQTVRMAVFGQRDFAAGFFDDLAAIGTDPAGGITRDTYGPGENRGHEVMARAAEASGLGLSVDAAGNTYARWTAADDLRTVMMGSHLDSVPRGGNFDGAAGALAGLVAIRALRALDARPRINLCAMGIRAEESVWFQTSYVGSRAALGTLPVETYDTARRIDTGRTLADHMAACGCDVEALRNGARPLDPATLEAYIELHIEQAPSLVEEGRPIGICTGIPGNFRYPDAKIVGRHGHVGTPHRFRHDAAIAGAEIATEMEKLWTAREAEGTPLAVTFGRFHTDAAFHGLTTVPGLFHFSIDVRAYDEKTLAEIEQEFLRIVARAEANHSVRVELGPRKSAPVGPVDPDLRGGLVAAARALGTGFIDLGSPASHDAAAFAAAGVPMAMLFIRNENGSHNPLEAMEIDDFLEGCAVLTEFLYRKYCR</sequence>
<organism evidence="5 6">
    <name type="scientific">Paenirhodobacter populi</name>
    <dbReference type="NCBI Taxonomy" id="2306993"/>
    <lineage>
        <taxon>Bacteria</taxon>
        <taxon>Pseudomonadati</taxon>
        <taxon>Pseudomonadota</taxon>
        <taxon>Alphaproteobacteria</taxon>
        <taxon>Rhodobacterales</taxon>
        <taxon>Rhodobacter group</taxon>
        <taxon>Paenirhodobacter</taxon>
    </lineage>
</organism>
<dbReference type="Gene3D" id="3.40.630.10">
    <property type="entry name" value="Zn peptidases"/>
    <property type="match status" value="1"/>
</dbReference>
<dbReference type="PANTHER" id="PTHR32494">
    <property type="entry name" value="ALLANTOATE DEIMINASE-RELATED"/>
    <property type="match status" value="1"/>
</dbReference>
<evidence type="ECO:0000313" key="5">
    <source>
        <dbReference type="EMBL" id="RWR21425.1"/>
    </source>
</evidence>
<protein>
    <submittedName>
        <fullName evidence="5">Zn-dependent hydrolase</fullName>
    </submittedName>
</protein>
<reference evidence="5 6" key="2">
    <citation type="submission" date="2019-01" db="EMBL/GenBank/DDBJ databases">
        <authorList>
            <person name="Li Y."/>
        </authorList>
    </citation>
    <scope>NUCLEOTIDE SEQUENCE [LARGE SCALE GENOMIC DNA]</scope>
    <source>
        <strain evidence="5 6">SK2B-1</strain>
    </source>
</reference>